<reference evidence="2 3" key="1">
    <citation type="submission" date="2014-02" db="EMBL/GenBank/DDBJ databases">
        <authorList>
            <person name="Sears C."/>
            <person name="Carroll K."/>
            <person name="Sack B.R."/>
            <person name="Qadri F."/>
            <person name="Myers L.L."/>
            <person name="Chung G.-T."/>
            <person name="Escheverria P."/>
            <person name="Fraser C.M."/>
            <person name="Sadzewicz L."/>
            <person name="Shefchek K.A."/>
            <person name="Tallon L."/>
            <person name="Das S.P."/>
            <person name="Daugherty S."/>
            <person name="Mongodin E.F."/>
        </authorList>
    </citation>
    <scope>NUCLEOTIDE SEQUENCE [LARGE SCALE GENOMIC DNA]</scope>
    <source>
        <strain evidence="2 3">2-F-2 #4</strain>
    </source>
</reference>
<dbReference type="InterPro" id="IPR005835">
    <property type="entry name" value="NTP_transferase_dom"/>
</dbReference>
<sequence>MKVVILAGGLGTRLSEYTKLIPKPMVEIGNKPMLWHIMSHYAQYGYKEFIVALGYKGEVIKDFFLKYYTLNNDFTINLVENQIEYINEKSQDWTISLVDTGVSSMTGGRILRLKELIGDEDFMVTYGDAVSDVNIAELVAQYKKSGKLAMVTSVHPTARFGELTIDEHLFVRQFKEKPQIDQGWINGGFFVLSSKVLEYIKDDSTVFEKEPLERLAKEGELKTFHHEGFWQCMDTVRDRDYLNNLWNSGNVPWIK</sequence>
<keyword evidence="2" id="KW-0548">Nucleotidyltransferase</keyword>
<accession>A0A016A4G3</accession>
<organism evidence="2 3">
    <name type="scientific">Bacteroides fragilis str. 2-F-2 #4</name>
    <dbReference type="NCBI Taxonomy" id="1339280"/>
    <lineage>
        <taxon>Bacteria</taxon>
        <taxon>Pseudomonadati</taxon>
        <taxon>Bacteroidota</taxon>
        <taxon>Bacteroidia</taxon>
        <taxon>Bacteroidales</taxon>
        <taxon>Bacteroidaceae</taxon>
        <taxon>Bacteroides</taxon>
    </lineage>
</organism>
<dbReference type="PANTHER" id="PTHR47183:SF1">
    <property type="entry name" value="GLUCOSE-1-PHOSPHATE CYTIDYLYLTRANSFERASE"/>
    <property type="match status" value="1"/>
</dbReference>
<dbReference type="GO" id="GO:0009243">
    <property type="term" value="P:O antigen biosynthetic process"/>
    <property type="evidence" value="ECO:0007669"/>
    <property type="project" value="InterPro"/>
</dbReference>
<dbReference type="EMBL" id="JGDM01000152">
    <property type="protein sequence ID" value="EXZ42004.1"/>
    <property type="molecule type" value="Genomic_DNA"/>
</dbReference>
<protein>
    <submittedName>
        <fullName evidence="2">Glucose-1-phosphate cytidylyltransferase</fullName>
        <ecNumber evidence="2">2.7.7.33</ecNumber>
    </submittedName>
</protein>
<dbReference type="InterPro" id="IPR013446">
    <property type="entry name" value="G1P_cyt_trans-like"/>
</dbReference>
<dbReference type="InterPro" id="IPR029044">
    <property type="entry name" value="Nucleotide-diphossugar_trans"/>
</dbReference>
<dbReference type="Pfam" id="PF00483">
    <property type="entry name" value="NTP_transferase"/>
    <property type="match status" value="1"/>
</dbReference>
<comment type="caution">
    <text evidence="2">The sequence shown here is derived from an EMBL/GenBank/DDBJ whole genome shotgun (WGS) entry which is preliminary data.</text>
</comment>
<dbReference type="Proteomes" id="UP000022272">
    <property type="component" value="Unassembled WGS sequence"/>
</dbReference>
<dbReference type="RefSeq" id="WP_032529212.1">
    <property type="nucleotide sequence ID" value="NZ_JGDM01000152.1"/>
</dbReference>
<gene>
    <name evidence="2" type="ORF">M076_4882</name>
</gene>
<evidence type="ECO:0000313" key="3">
    <source>
        <dbReference type="Proteomes" id="UP000022272"/>
    </source>
</evidence>
<dbReference type="PATRIC" id="fig|1339280.3.peg.4644"/>
<name>A0A016A4G3_BACFG</name>
<evidence type="ECO:0000259" key="1">
    <source>
        <dbReference type="Pfam" id="PF00483"/>
    </source>
</evidence>
<dbReference type="CDD" id="cd02524">
    <property type="entry name" value="G1P_cytidylyltransferase"/>
    <property type="match status" value="1"/>
</dbReference>
<dbReference type="PANTHER" id="PTHR47183">
    <property type="entry name" value="GLUCOSE-1-PHOSPHATE CYTIDYLYLTRANSFERASE-RELATED"/>
    <property type="match status" value="1"/>
</dbReference>
<dbReference type="Gene3D" id="3.90.550.10">
    <property type="entry name" value="Spore Coat Polysaccharide Biosynthesis Protein SpsA, Chain A"/>
    <property type="match status" value="1"/>
</dbReference>
<dbReference type="InterPro" id="IPR046981">
    <property type="entry name" value="G1P_cyt_trans"/>
</dbReference>
<dbReference type="EC" id="2.7.7.33" evidence="2"/>
<feature type="domain" description="Nucleotidyl transferase" evidence="1">
    <location>
        <begin position="2"/>
        <end position="230"/>
    </location>
</feature>
<dbReference type="SUPFAM" id="SSF53448">
    <property type="entry name" value="Nucleotide-diphospho-sugar transferases"/>
    <property type="match status" value="1"/>
</dbReference>
<keyword evidence="2" id="KW-0808">Transferase</keyword>
<dbReference type="NCBIfam" id="TIGR02623">
    <property type="entry name" value="G1P_cyt_trans"/>
    <property type="match status" value="1"/>
</dbReference>
<evidence type="ECO:0000313" key="2">
    <source>
        <dbReference type="EMBL" id="EXZ42004.1"/>
    </source>
</evidence>
<proteinExistence type="predicted"/>
<dbReference type="AlphaFoldDB" id="A0A016A4G3"/>
<dbReference type="GO" id="GO:0047343">
    <property type="term" value="F:glucose-1-phosphate cytidylyltransferase activity"/>
    <property type="evidence" value="ECO:0007669"/>
    <property type="project" value="UniProtKB-EC"/>
</dbReference>